<name>A0A4Y2DA38_ARAVE</name>
<dbReference type="AlphaFoldDB" id="A0A4Y2DA38"/>
<evidence type="ECO:0000313" key="3">
    <source>
        <dbReference type="EMBL" id="GBM12868.1"/>
    </source>
</evidence>
<evidence type="ECO:0000313" key="4">
    <source>
        <dbReference type="Proteomes" id="UP000499080"/>
    </source>
</evidence>
<protein>
    <submittedName>
        <fullName evidence="3">Uncharacterized protein</fullName>
    </submittedName>
</protein>
<dbReference type="PANTHER" id="PTHR37162">
    <property type="entry name" value="HAT FAMILY DIMERISATION DOMAINCONTAINING PROTEIN-RELATED"/>
    <property type="match status" value="1"/>
</dbReference>
<feature type="region of interest" description="Disordered" evidence="2">
    <location>
        <begin position="1"/>
        <end position="26"/>
    </location>
</feature>
<dbReference type="EMBL" id="BGPR01000320">
    <property type="protein sequence ID" value="GBM12868.1"/>
    <property type="molecule type" value="Genomic_DNA"/>
</dbReference>
<feature type="coiled-coil region" evidence="1">
    <location>
        <begin position="603"/>
        <end position="669"/>
    </location>
</feature>
<proteinExistence type="predicted"/>
<dbReference type="Gene3D" id="3.30.200.20">
    <property type="entry name" value="Phosphorylase Kinase, domain 1"/>
    <property type="match status" value="1"/>
</dbReference>
<evidence type="ECO:0000256" key="2">
    <source>
        <dbReference type="SAM" id="MobiDB-lite"/>
    </source>
</evidence>
<sequence>MPPKPRRKAPAAAKGHKLPEPIPEGTEVTDTFKKSWKIGPKIGSGGFGTVYFGIQHAANPNTSIVPESGRIQDNHIPPSSPAVVPSSGIKKYLLKENICKSEILWCLQAIATHRSLRSAAKDAKLFSQMFKDSEIAKGIQLGRDKMAYFLIFGIAPSFKENFMKELLLCEHLVIGFDESLNTISQMQQMDLNVRFWCLATNEVKTRYLNSAFLGRSCSEDLLAAFKEATKPLNLKKLFHVSMDGPNANFKFFKELTSCIKEGPEDPEILNMGSCGLHSVNLAFKTGAKCTNWKIFDFMRALYYVEKDKNAPTRKSYATIKEHISDPLLTAKLAFFQSIANEFESFLTEYPTDVALIPFLFEDLTNLVSRLLKRFVLRDALKEGNILNVDFENVASFLPSQKIDVGISALCHIKKAKASEGQLNTFFKDARKFLIGCVRKLLERSPLIYILTRSVSCFNPMVTLSETLFDQRLTKLLLILCENNWMTPISADKAKNQLKELCAESKNVSKLKMYKRTERVDKFWFDLLSTYPKPCNDAISLLKMIMILSHGNSNVERGFSINKECLWENMKEQTLIARRIVYDSIQANGGINNFEVSKQLILSVRNSRGNYEEYKEKKRKEEKELRENFKRKREAENQLKELKAKKLKILEAAQKDSLRVEEEIASLKLLQKKL</sequence>
<accession>A0A4Y2DA38</accession>
<gene>
    <name evidence="3" type="ORF">AVEN_114952_1</name>
</gene>
<evidence type="ECO:0000256" key="1">
    <source>
        <dbReference type="SAM" id="Coils"/>
    </source>
</evidence>
<keyword evidence="1" id="KW-0175">Coiled coil</keyword>
<organism evidence="3 4">
    <name type="scientific">Araneus ventricosus</name>
    <name type="common">Orbweaver spider</name>
    <name type="synonym">Epeira ventricosa</name>
    <dbReference type="NCBI Taxonomy" id="182803"/>
    <lineage>
        <taxon>Eukaryota</taxon>
        <taxon>Metazoa</taxon>
        <taxon>Ecdysozoa</taxon>
        <taxon>Arthropoda</taxon>
        <taxon>Chelicerata</taxon>
        <taxon>Arachnida</taxon>
        <taxon>Araneae</taxon>
        <taxon>Araneomorphae</taxon>
        <taxon>Entelegynae</taxon>
        <taxon>Araneoidea</taxon>
        <taxon>Araneidae</taxon>
        <taxon>Araneus</taxon>
    </lineage>
</organism>
<dbReference type="OrthoDB" id="7693109at2759"/>
<keyword evidence="4" id="KW-1185">Reference proteome</keyword>
<dbReference type="PANTHER" id="PTHR37162:SF11">
    <property type="match status" value="1"/>
</dbReference>
<reference evidence="3 4" key="1">
    <citation type="journal article" date="2019" name="Sci. Rep.">
        <title>Orb-weaving spider Araneus ventricosus genome elucidates the spidroin gene catalogue.</title>
        <authorList>
            <person name="Kono N."/>
            <person name="Nakamura H."/>
            <person name="Ohtoshi R."/>
            <person name="Moran D.A.P."/>
            <person name="Shinohara A."/>
            <person name="Yoshida Y."/>
            <person name="Fujiwara M."/>
            <person name="Mori M."/>
            <person name="Tomita M."/>
            <person name="Arakawa K."/>
        </authorList>
    </citation>
    <scope>NUCLEOTIDE SEQUENCE [LARGE SCALE GENOMIC DNA]</scope>
</reference>
<dbReference type="Proteomes" id="UP000499080">
    <property type="component" value="Unassembled WGS sequence"/>
</dbReference>
<comment type="caution">
    <text evidence="3">The sequence shown here is derived from an EMBL/GenBank/DDBJ whole genome shotgun (WGS) entry which is preliminary data.</text>
</comment>